<reference evidence="4" key="1">
    <citation type="submission" date="2011-08" db="EMBL/GenBank/DDBJ databases">
        <authorList>
            <person name="Rombauts S."/>
        </authorList>
    </citation>
    <scope>NUCLEOTIDE SEQUENCE</scope>
    <source>
        <strain evidence="4">London</strain>
    </source>
</reference>
<dbReference type="InterPro" id="IPR045107">
    <property type="entry name" value="SAC3/GANP/THP3"/>
</dbReference>
<dbReference type="STRING" id="32264.T1KF67"/>
<dbReference type="GO" id="GO:0005737">
    <property type="term" value="C:cytoplasm"/>
    <property type="evidence" value="ECO:0007669"/>
    <property type="project" value="TreeGrafter"/>
</dbReference>
<dbReference type="AlphaFoldDB" id="T1KF67"/>
<dbReference type="EMBL" id="CAEY01000034">
    <property type="status" value="NOT_ANNOTATED_CDS"/>
    <property type="molecule type" value="Genomic_DNA"/>
</dbReference>
<dbReference type="OMA" id="RYFREEN"/>
<proteinExistence type="predicted"/>
<evidence type="ECO:0000256" key="1">
    <source>
        <dbReference type="SAM" id="MobiDB-lite"/>
    </source>
</evidence>
<dbReference type="KEGG" id="tut:107363560"/>
<feature type="domain" description="SAC3/GANP/THP3 conserved" evidence="2">
    <location>
        <begin position="55"/>
        <end position="343"/>
    </location>
</feature>
<dbReference type="EnsemblMetazoa" id="tetur10g02050.1">
    <property type="protein sequence ID" value="tetur10g02050.1"/>
    <property type="gene ID" value="tetur10g02050"/>
</dbReference>
<evidence type="ECO:0000313" key="4">
    <source>
        <dbReference type="Proteomes" id="UP000015104"/>
    </source>
</evidence>
<dbReference type="GO" id="GO:0006406">
    <property type="term" value="P:mRNA export from nucleus"/>
    <property type="evidence" value="ECO:0007669"/>
    <property type="project" value="TreeGrafter"/>
</dbReference>
<dbReference type="InterPro" id="IPR005062">
    <property type="entry name" value="SAC3/GANP/THP3_conserved"/>
</dbReference>
<feature type="region of interest" description="Disordered" evidence="1">
    <location>
        <begin position="419"/>
        <end position="453"/>
    </location>
</feature>
<dbReference type="PANTHER" id="PTHR12436:SF3">
    <property type="entry name" value="GERMINAL-CENTER ASSOCIATED NUCLEAR PROTEIN"/>
    <property type="match status" value="1"/>
</dbReference>
<dbReference type="Pfam" id="PF03399">
    <property type="entry name" value="SAC3_GANP"/>
    <property type="match status" value="1"/>
</dbReference>
<dbReference type="eggNOG" id="KOG1860">
    <property type="taxonomic scope" value="Eukaryota"/>
</dbReference>
<dbReference type="OrthoDB" id="21502at2759"/>
<evidence type="ECO:0000313" key="3">
    <source>
        <dbReference type="EnsemblMetazoa" id="tetur10g02050.1"/>
    </source>
</evidence>
<gene>
    <name evidence="3" type="primary">107363560</name>
</gene>
<dbReference type="HOGENOM" id="CLU_359164_0_0_1"/>
<evidence type="ECO:0000259" key="2">
    <source>
        <dbReference type="Pfam" id="PF03399"/>
    </source>
</evidence>
<sequence>MTEEDDLRSKLDQTANTLADKVQILDARSKFVRLHRERQTNIETAKAVLGNCPDMCPEFERYFREENKQLSSLEMLNNEPDPHAMVKEYRRAGADQEEPLPCELRSPEVLIRTMDYLICNIVDRVEQEPGIVGDWYDFVWSRSRAIRKDITQQHLCDSTSVLLLEKCARFHIHCEHALIEEDASVFDSKINNENLVKCLQSLKDFYNDLNLKGTQSPNESEFRGYYLLLNLARPDILREVKLFHSHVRNSEPVQFALKCHYAMTTNNYIKFFDLVDSTTYLNACILHRYFYDIRLQAFKIMRKAYTISNQIEPYPISGLINQLGFENEDEVISFCESIELEYDNDSVLLKRGKTNDGRASIQAVRSRRLIERKRVDQQLSELINGGPLPENPYKKFPLHNSFDSNGRLKKDSFIGADRRNRLSIERSQTSPVHQAQQPPPPPYQPPQPQQSHQELISLEVEQRAGLQVAQVILNEFVTDSVRFTASKIRTHIKRQIFTYREAERIANSLINYYVNETIKMTFNSILYQMRAAENKAREILETLHKVSGLICNSLLNHHIYVTIRNTAESILNSSIADHNVRKCRFLGSAILNEVISEETELIVKRCFDELKTQEELIKYMRCKRSWRLAGQSFWHWRQMCLKIKRYRRIKSTFPASSIEYSPRIEPMYLKRKILSPVVLESSKDQIPQKLKKEIDCDTIRSEPMLKILKPKIFAEQVNNLSGILDPVCTVEDLSPIEKLHRKLDEEKKFGQTLRRSIETFRYTLNFDDDGIANDESDLKH</sequence>
<dbReference type="PANTHER" id="PTHR12436">
    <property type="entry name" value="80 KDA MCM3-ASSOCIATED PROTEIN"/>
    <property type="match status" value="1"/>
</dbReference>
<dbReference type="GO" id="GO:0070390">
    <property type="term" value="C:transcription export complex 2"/>
    <property type="evidence" value="ECO:0007669"/>
    <property type="project" value="TreeGrafter"/>
</dbReference>
<feature type="region of interest" description="Disordered" evidence="1">
    <location>
        <begin position="381"/>
        <end position="402"/>
    </location>
</feature>
<organism evidence="3 4">
    <name type="scientific">Tetranychus urticae</name>
    <name type="common">Two-spotted spider mite</name>
    <dbReference type="NCBI Taxonomy" id="32264"/>
    <lineage>
        <taxon>Eukaryota</taxon>
        <taxon>Metazoa</taxon>
        <taxon>Ecdysozoa</taxon>
        <taxon>Arthropoda</taxon>
        <taxon>Chelicerata</taxon>
        <taxon>Arachnida</taxon>
        <taxon>Acari</taxon>
        <taxon>Acariformes</taxon>
        <taxon>Trombidiformes</taxon>
        <taxon>Prostigmata</taxon>
        <taxon>Eleutherengona</taxon>
        <taxon>Raphignathae</taxon>
        <taxon>Tetranychoidea</taxon>
        <taxon>Tetranychidae</taxon>
        <taxon>Tetranychus</taxon>
    </lineage>
</organism>
<dbReference type="Proteomes" id="UP000015104">
    <property type="component" value="Unassembled WGS sequence"/>
</dbReference>
<keyword evidence="4" id="KW-1185">Reference proteome</keyword>
<dbReference type="Gene3D" id="1.25.40.990">
    <property type="match status" value="1"/>
</dbReference>
<protein>
    <recommendedName>
        <fullName evidence="2">SAC3/GANP/THP3 conserved domain-containing protein</fullName>
    </recommendedName>
</protein>
<accession>T1KF67</accession>
<reference evidence="3" key="2">
    <citation type="submission" date="2015-06" db="UniProtKB">
        <authorList>
            <consortium name="EnsemblMetazoa"/>
        </authorList>
    </citation>
    <scope>IDENTIFICATION</scope>
</reference>
<feature type="compositionally biased region" description="Pro residues" evidence="1">
    <location>
        <begin position="437"/>
        <end position="448"/>
    </location>
</feature>
<name>T1KF67_TETUR</name>